<keyword evidence="10" id="KW-0626">Porin</keyword>
<evidence type="ECO:0000256" key="3">
    <source>
        <dbReference type="ARBA" id="ARBA00022448"/>
    </source>
</evidence>
<comment type="caution">
    <text evidence="18">The sequence shown here is derived from an EMBL/GenBank/DDBJ whole genome shotgun (WGS) entry which is preliminary data.</text>
</comment>
<evidence type="ECO:0000256" key="1">
    <source>
        <dbReference type="ARBA" id="ARBA00004571"/>
    </source>
</evidence>
<evidence type="ECO:0000256" key="7">
    <source>
        <dbReference type="ARBA" id="ARBA00022729"/>
    </source>
</evidence>
<evidence type="ECO:0000256" key="12">
    <source>
        <dbReference type="ARBA" id="ARBA00023139"/>
    </source>
</evidence>
<dbReference type="GO" id="GO:0015159">
    <property type="term" value="F:polysaccharide transmembrane transporter activity"/>
    <property type="evidence" value="ECO:0007669"/>
    <property type="project" value="InterPro"/>
</dbReference>
<evidence type="ECO:0000313" key="18">
    <source>
        <dbReference type="EMBL" id="NEN22235.1"/>
    </source>
</evidence>
<comment type="subcellular location">
    <subcellularLocation>
        <location evidence="1">Cell outer membrane</location>
        <topology evidence="1">Multi-pass membrane protein</topology>
    </subcellularLocation>
</comment>
<evidence type="ECO:0000256" key="11">
    <source>
        <dbReference type="ARBA" id="ARBA00023136"/>
    </source>
</evidence>
<keyword evidence="12" id="KW-0564">Palmitate</keyword>
<evidence type="ECO:0000256" key="10">
    <source>
        <dbReference type="ARBA" id="ARBA00023114"/>
    </source>
</evidence>
<dbReference type="InterPro" id="IPR003715">
    <property type="entry name" value="Poly_export_N"/>
</dbReference>
<dbReference type="PROSITE" id="PS51257">
    <property type="entry name" value="PROKAR_LIPOPROTEIN"/>
    <property type="match status" value="1"/>
</dbReference>
<dbReference type="GO" id="GO:0046930">
    <property type="term" value="C:pore complex"/>
    <property type="evidence" value="ECO:0007669"/>
    <property type="project" value="UniProtKB-KW"/>
</dbReference>
<evidence type="ECO:0000256" key="8">
    <source>
        <dbReference type="ARBA" id="ARBA00023047"/>
    </source>
</evidence>
<organism evidence="18 19">
    <name type="scientific">Cryomorpha ignava</name>
    <dbReference type="NCBI Taxonomy" id="101383"/>
    <lineage>
        <taxon>Bacteria</taxon>
        <taxon>Pseudomonadati</taxon>
        <taxon>Bacteroidota</taxon>
        <taxon>Flavobacteriia</taxon>
        <taxon>Flavobacteriales</taxon>
        <taxon>Cryomorphaceae</taxon>
        <taxon>Cryomorpha</taxon>
    </lineage>
</organism>
<feature type="domain" description="SLBB" evidence="17">
    <location>
        <begin position="150"/>
        <end position="228"/>
    </location>
</feature>
<evidence type="ECO:0000256" key="15">
    <source>
        <dbReference type="SAM" id="Phobius"/>
    </source>
</evidence>
<evidence type="ECO:0000256" key="6">
    <source>
        <dbReference type="ARBA" id="ARBA00022692"/>
    </source>
</evidence>
<proteinExistence type="inferred from homology"/>
<dbReference type="InterPro" id="IPR054765">
    <property type="entry name" value="SLBB_dom"/>
</dbReference>
<reference evidence="18 19" key="1">
    <citation type="submission" date="2020-02" db="EMBL/GenBank/DDBJ databases">
        <title>Out from the shadows clarifying the taxonomy of the family Cryomorphaceae and related taxa by utilizing the GTDB taxonomic framework.</title>
        <authorList>
            <person name="Bowman J.P."/>
        </authorList>
    </citation>
    <scope>NUCLEOTIDE SEQUENCE [LARGE SCALE GENOMIC DNA]</scope>
    <source>
        <strain evidence="18 19">QSSC 1-22</strain>
    </source>
</reference>
<dbReference type="EMBL" id="JAAGVY010000002">
    <property type="protein sequence ID" value="NEN22235.1"/>
    <property type="molecule type" value="Genomic_DNA"/>
</dbReference>
<dbReference type="AlphaFoldDB" id="A0A7K3WNF6"/>
<dbReference type="PANTHER" id="PTHR33619:SF3">
    <property type="entry name" value="POLYSACCHARIDE EXPORT PROTEIN GFCE-RELATED"/>
    <property type="match status" value="1"/>
</dbReference>
<dbReference type="Pfam" id="PF02563">
    <property type="entry name" value="Poly_export"/>
    <property type="match status" value="1"/>
</dbReference>
<evidence type="ECO:0000256" key="13">
    <source>
        <dbReference type="ARBA" id="ARBA00023237"/>
    </source>
</evidence>
<name>A0A7K3WNF6_9FLAO</name>
<feature type="domain" description="Polysaccharide export protein N-terminal" evidence="16">
    <location>
        <begin position="48"/>
        <end position="144"/>
    </location>
</feature>
<keyword evidence="19" id="KW-1185">Reference proteome</keyword>
<dbReference type="InterPro" id="IPR049712">
    <property type="entry name" value="Poly_export"/>
</dbReference>
<dbReference type="Gene3D" id="3.30.1950.10">
    <property type="entry name" value="wza like domain"/>
    <property type="match status" value="1"/>
</dbReference>
<keyword evidence="4" id="KW-1134">Transmembrane beta strand</keyword>
<keyword evidence="13" id="KW-0998">Cell outer membrane</keyword>
<dbReference type="GO" id="GO:0009279">
    <property type="term" value="C:cell outer membrane"/>
    <property type="evidence" value="ECO:0007669"/>
    <property type="project" value="UniProtKB-SubCell"/>
</dbReference>
<dbReference type="PANTHER" id="PTHR33619">
    <property type="entry name" value="POLYSACCHARIDE EXPORT PROTEIN GFCE-RELATED"/>
    <property type="match status" value="1"/>
</dbReference>
<dbReference type="GO" id="GO:0006811">
    <property type="term" value="P:monoatomic ion transport"/>
    <property type="evidence" value="ECO:0007669"/>
    <property type="project" value="UniProtKB-KW"/>
</dbReference>
<evidence type="ECO:0000256" key="9">
    <source>
        <dbReference type="ARBA" id="ARBA00023065"/>
    </source>
</evidence>
<evidence type="ECO:0000256" key="5">
    <source>
        <dbReference type="ARBA" id="ARBA00022597"/>
    </source>
</evidence>
<evidence type="ECO:0000259" key="16">
    <source>
        <dbReference type="Pfam" id="PF02563"/>
    </source>
</evidence>
<keyword evidence="9" id="KW-0406">Ion transport</keyword>
<keyword evidence="11 15" id="KW-0472">Membrane</keyword>
<comment type="similarity">
    <text evidence="2">Belongs to the BexD/CtrA/VexA family.</text>
</comment>
<keyword evidence="7" id="KW-0732">Signal</keyword>
<protein>
    <submittedName>
        <fullName evidence="18">Sugar transporter</fullName>
    </submittedName>
</protein>
<dbReference type="GO" id="GO:0015288">
    <property type="term" value="F:porin activity"/>
    <property type="evidence" value="ECO:0007669"/>
    <property type="project" value="UniProtKB-KW"/>
</dbReference>
<evidence type="ECO:0000256" key="2">
    <source>
        <dbReference type="ARBA" id="ARBA00009450"/>
    </source>
</evidence>
<keyword evidence="6 15" id="KW-0812">Transmembrane</keyword>
<keyword evidence="8" id="KW-0625">Polysaccharide transport</keyword>
<feature type="transmembrane region" description="Helical" evidence="15">
    <location>
        <begin position="247"/>
        <end position="265"/>
    </location>
</feature>
<evidence type="ECO:0000256" key="14">
    <source>
        <dbReference type="ARBA" id="ARBA00023288"/>
    </source>
</evidence>
<keyword evidence="15" id="KW-1133">Transmembrane helix</keyword>
<gene>
    <name evidence="18" type="ORF">G3O08_01790</name>
</gene>
<accession>A0A7K3WNF6</accession>
<evidence type="ECO:0000313" key="19">
    <source>
        <dbReference type="Proteomes" id="UP000486602"/>
    </source>
</evidence>
<evidence type="ECO:0000259" key="17">
    <source>
        <dbReference type="Pfam" id="PF22461"/>
    </source>
</evidence>
<evidence type="ECO:0000256" key="4">
    <source>
        <dbReference type="ARBA" id="ARBA00022452"/>
    </source>
</evidence>
<sequence length="268" mass="29726">MFRLKFPWLLLILITVGCGPNRDIVYFSNLDDDDINKAKIIENVVIPTIQPDDLLSITVNSLSAESNMLFNQGVLGSLGSSVSDANRSRQSTQAEGYLVDKNGNINFPVLGRIHLGGLTKEAATDTIQNILNREYVKDPTVNIRFLNFKITLIGEVKNPSTVTILTEQVNILEAISLAGDLTVIGKRENVLIIREKDGERKLIRVNLNDKELLTSPNYFLQQNDIVYVEPDSFKAAQANLRRANIQFVLSTTLSALSVLTVILALSTR</sequence>
<dbReference type="Gene3D" id="3.10.560.10">
    <property type="entry name" value="Outer membrane lipoprotein wza domain like"/>
    <property type="match status" value="1"/>
</dbReference>
<dbReference type="Proteomes" id="UP000486602">
    <property type="component" value="Unassembled WGS sequence"/>
</dbReference>
<dbReference type="Pfam" id="PF22461">
    <property type="entry name" value="SLBB_2"/>
    <property type="match status" value="1"/>
</dbReference>
<keyword evidence="5 18" id="KW-0762">Sugar transport</keyword>
<keyword evidence="3" id="KW-0813">Transport</keyword>
<keyword evidence="14" id="KW-0449">Lipoprotein</keyword>